<dbReference type="AlphaFoldDB" id="A0A9D4CA13"/>
<evidence type="ECO:0000313" key="2">
    <source>
        <dbReference type="Proteomes" id="UP000828390"/>
    </source>
</evidence>
<evidence type="ECO:0000313" key="1">
    <source>
        <dbReference type="EMBL" id="KAH3719669.1"/>
    </source>
</evidence>
<organism evidence="1 2">
    <name type="scientific">Dreissena polymorpha</name>
    <name type="common">Zebra mussel</name>
    <name type="synonym">Mytilus polymorpha</name>
    <dbReference type="NCBI Taxonomy" id="45954"/>
    <lineage>
        <taxon>Eukaryota</taxon>
        <taxon>Metazoa</taxon>
        <taxon>Spiralia</taxon>
        <taxon>Lophotrochozoa</taxon>
        <taxon>Mollusca</taxon>
        <taxon>Bivalvia</taxon>
        <taxon>Autobranchia</taxon>
        <taxon>Heteroconchia</taxon>
        <taxon>Euheterodonta</taxon>
        <taxon>Imparidentia</taxon>
        <taxon>Neoheterodontei</taxon>
        <taxon>Myida</taxon>
        <taxon>Dreissenoidea</taxon>
        <taxon>Dreissenidae</taxon>
        <taxon>Dreissena</taxon>
    </lineage>
</organism>
<gene>
    <name evidence="1" type="ORF">DPMN_062523</name>
</gene>
<comment type="caution">
    <text evidence="1">The sequence shown here is derived from an EMBL/GenBank/DDBJ whole genome shotgun (WGS) entry which is preliminary data.</text>
</comment>
<reference evidence="1" key="2">
    <citation type="submission" date="2020-11" db="EMBL/GenBank/DDBJ databases">
        <authorList>
            <person name="McCartney M.A."/>
            <person name="Auch B."/>
            <person name="Kono T."/>
            <person name="Mallez S."/>
            <person name="Becker A."/>
            <person name="Gohl D.M."/>
            <person name="Silverstein K.A.T."/>
            <person name="Koren S."/>
            <person name="Bechman K.B."/>
            <person name="Herman A."/>
            <person name="Abrahante J.E."/>
            <person name="Garbe J."/>
        </authorList>
    </citation>
    <scope>NUCLEOTIDE SEQUENCE</scope>
    <source>
        <strain evidence="1">Duluth1</strain>
        <tissue evidence="1">Whole animal</tissue>
    </source>
</reference>
<proteinExistence type="predicted"/>
<dbReference type="EMBL" id="JAIWYP010000013">
    <property type="protein sequence ID" value="KAH3719669.1"/>
    <property type="molecule type" value="Genomic_DNA"/>
</dbReference>
<reference evidence="1" key="1">
    <citation type="journal article" date="2019" name="bioRxiv">
        <title>The Genome of the Zebra Mussel, Dreissena polymorpha: A Resource for Invasive Species Research.</title>
        <authorList>
            <person name="McCartney M.A."/>
            <person name="Auch B."/>
            <person name="Kono T."/>
            <person name="Mallez S."/>
            <person name="Zhang Y."/>
            <person name="Obille A."/>
            <person name="Becker A."/>
            <person name="Abrahante J.E."/>
            <person name="Garbe J."/>
            <person name="Badalamenti J.P."/>
            <person name="Herman A."/>
            <person name="Mangelson H."/>
            <person name="Liachko I."/>
            <person name="Sullivan S."/>
            <person name="Sone E.D."/>
            <person name="Koren S."/>
            <person name="Silverstein K.A.T."/>
            <person name="Beckman K.B."/>
            <person name="Gohl D.M."/>
        </authorList>
    </citation>
    <scope>NUCLEOTIDE SEQUENCE</scope>
    <source>
        <strain evidence="1">Duluth1</strain>
        <tissue evidence="1">Whole animal</tissue>
    </source>
</reference>
<protein>
    <submittedName>
        <fullName evidence="1">Uncharacterized protein</fullName>
    </submittedName>
</protein>
<keyword evidence="2" id="KW-1185">Reference proteome</keyword>
<accession>A0A9D4CA13</accession>
<sequence>MAEDFSKCERYILQPKKTEALLVLPSGKTKHEDNDFSIYDNVITKSSCSTHLGLLRATTLKETAEHNVNNNIQKARRAVYSFMSSGLHGVGGLDARSALHAIKMFVSPILMYGLEIVLPNQGPLYKLELAQKRLIKQLFMLHINTPDVAIYLLSGLLPIEAMIHKSAIVTFNSVRLQKDDAVERRLALRQVNVKICKKCKLVYRSTKDVWKI</sequence>
<name>A0A9D4CA13_DREPO</name>
<dbReference type="Proteomes" id="UP000828390">
    <property type="component" value="Unassembled WGS sequence"/>
</dbReference>